<reference evidence="15 16" key="1">
    <citation type="submission" date="2018-08" db="EMBL/GenBank/DDBJ databases">
        <title>Recombination of ecologically and evolutionarily significant loci maintains genetic cohesion in the Pseudomonas syringae species complex.</title>
        <authorList>
            <person name="Dillon M."/>
            <person name="Thakur S."/>
            <person name="Almeida R.N.D."/>
            <person name="Weir B.S."/>
            <person name="Guttman D.S."/>
        </authorList>
    </citation>
    <scope>NUCLEOTIDE SEQUENCE [LARGE SCALE GENOMIC DNA]</scope>
    <source>
        <strain evidence="15 16">ICMP 3555</strain>
    </source>
</reference>
<evidence type="ECO:0000313" key="16">
    <source>
        <dbReference type="Proteomes" id="UP000276587"/>
    </source>
</evidence>
<gene>
    <name evidence="15" type="ORF">ALQ29_00246</name>
</gene>
<dbReference type="GO" id="GO:0007165">
    <property type="term" value="P:signal transduction"/>
    <property type="evidence" value="ECO:0007669"/>
    <property type="project" value="UniProtKB-KW"/>
</dbReference>
<feature type="transmembrane region" description="Helical" evidence="11">
    <location>
        <begin position="20"/>
        <end position="40"/>
    </location>
</feature>
<dbReference type="Gene3D" id="1.10.287.950">
    <property type="entry name" value="Methyl-accepting chemotaxis protein"/>
    <property type="match status" value="1"/>
</dbReference>
<evidence type="ECO:0000259" key="12">
    <source>
        <dbReference type="PROSITE" id="PS50111"/>
    </source>
</evidence>
<evidence type="ECO:0000256" key="10">
    <source>
        <dbReference type="PROSITE-ProRule" id="PRU00284"/>
    </source>
</evidence>
<dbReference type="SMART" id="SM00283">
    <property type="entry name" value="MA"/>
    <property type="match status" value="1"/>
</dbReference>
<evidence type="ECO:0000256" key="8">
    <source>
        <dbReference type="ARBA" id="ARBA00023224"/>
    </source>
</evidence>
<keyword evidence="5 11" id="KW-0812">Transmembrane</keyword>
<dbReference type="Pfam" id="PF00015">
    <property type="entry name" value="MCPsignal"/>
    <property type="match status" value="1"/>
</dbReference>
<dbReference type="CDD" id="cd06225">
    <property type="entry name" value="HAMP"/>
    <property type="match status" value="1"/>
</dbReference>
<sequence>MFSSLNRLLANISVLSKLLMGFGIVIALTITIAFNGWSGISKINDRSKRIEEISKVGTLTRDVRIERLSYIINSDQDHADSWLKALDSLEFHVDKLRPNFDSATNAPLFDTMKSSLADYRNQYTSVIQGIKARESTRAIRTNLATSANQKVTKLEAFSDSLNGNTDSRSALSAARELIQKMRLDVVAYTFTRSESTQKTAQNSIIEALKSVKNLESSSFPSDVVKSLEDTLSGYRDTLDDITKEQVKIDQAQVNITTDIRKLLETADQLFVNQIESRKADTRDAEYLLLAGLTVAFILSVIAAFIIARLIVTPLLRTVSIAERVANGDLTYQEAGERKDELGRLQNSMRRMTSDLRTLIGGLKDGVVQIASAAEELSAVTGQTSAGVQSQKIETDQVATAINEMAVSVQEVALNAEHTSAAVVAAATEVRSGDMLVNKAVKQIEVLATEVSNSQLAMKNLKLESDKIGGVLDVIQSIAEQTNLLALNAAIEAARAGEAGRGFAVVADEVRSLAQRTQISTEEIAELIKRLHKGTEEVSVILDDSQALAKDSVEITRQTGVALGSISRSVSDIELLTQQIASSAEEQSTVAEEINRSIMHVRDISEHTASASEETASSCAELARLGIQLQTMTGNFSVQTWTLLDRKMVSDQEVFS</sequence>
<evidence type="ECO:0000256" key="7">
    <source>
        <dbReference type="ARBA" id="ARBA00023136"/>
    </source>
</evidence>
<organism evidence="15 16">
    <name type="scientific">Pseudomonas marginalis pv. marginalis</name>
    <dbReference type="NCBI Taxonomy" id="97473"/>
    <lineage>
        <taxon>Bacteria</taxon>
        <taxon>Pseudomonadati</taxon>
        <taxon>Pseudomonadota</taxon>
        <taxon>Gammaproteobacteria</taxon>
        <taxon>Pseudomonadales</taxon>
        <taxon>Pseudomonadaceae</taxon>
        <taxon>Pseudomonas</taxon>
    </lineage>
</organism>
<evidence type="ECO:0000313" key="15">
    <source>
        <dbReference type="EMBL" id="RMP03759.1"/>
    </source>
</evidence>
<evidence type="ECO:0000256" key="6">
    <source>
        <dbReference type="ARBA" id="ARBA00022989"/>
    </source>
</evidence>
<name>A0A3M3WCT0_PSEMA</name>
<dbReference type="Pfam" id="PF00672">
    <property type="entry name" value="HAMP"/>
    <property type="match status" value="1"/>
</dbReference>
<comment type="subcellular location">
    <subcellularLocation>
        <location evidence="1">Cell membrane</location>
        <topology evidence="1">Multi-pass membrane protein</topology>
    </subcellularLocation>
</comment>
<dbReference type="Proteomes" id="UP000276587">
    <property type="component" value="Unassembled WGS sequence"/>
</dbReference>
<dbReference type="InterPro" id="IPR004090">
    <property type="entry name" value="Chemotax_Me-accpt_rcpt"/>
</dbReference>
<evidence type="ECO:0000259" key="14">
    <source>
        <dbReference type="PROSITE" id="PS51753"/>
    </source>
</evidence>
<dbReference type="SMART" id="SM01358">
    <property type="entry name" value="HBM"/>
    <property type="match status" value="1"/>
</dbReference>
<dbReference type="InterPro" id="IPR032255">
    <property type="entry name" value="HBM"/>
</dbReference>
<dbReference type="FunFam" id="1.10.287.950:FF:000001">
    <property type="entry name" value="Methyl-accepting chemotaxis sensory transducer"/>
    <property type="match status" value="1"/>
</dbReference>
<dbReference type="GO" id="GO:0006935">
    <property type="term" value="P:chemotaxis"/>
    <property type="evidence" value="ECO:0007669"/>
    <property type="project" value="UniProtKB-KW"/>
</dbReference>
<dbReference type="SUPFAM" id="SSF58104">
    <property type="entry name" value="Methyl-accepting chemotaxis protein (MCP) signaling domain"/>
    <property type="match status" value="1"/>
</dbReference>
<dbReference type="Gene3D" id="1.20.1440.210">
    <property type="match status" value="2"/>
</dbReference>
<dbReference type="EMBL" id="RBQF01000305">
    <property type="protein sequence ID" value="RMP03759.1"/>
    <property type="molecule type" value="Genomic_DNA"/>
</dbReference>
<protein>
    <recommendedName>
        <fullName evidence="17">Methyl-accepting chemotaxis protein</fullName>
    </recommendedName>
</protein>
<dbReference type="PANTHER" id="PTHR32089">
    <property type="entry name" value="METHYL-ACCEPTING CHEMOTAXIS PROTEIN MCPB"/>
    <property type="match status" value="1"/>
</dbReference>
<keyword evidence="2" id="KW-1003">Cell membrane</keyword>
<dbReference type="AlphaFoldDB" id="A0A3M3WCT0"/>
<feature type="domain" description="HBM" evidence="14">
    <location>
        <begin position="45"/>
        <end position="281"/>
    </location>
</feature>
<dbReference type="PROSITE" id="PS50885">
    <property type="entry name" value="HAMP"/>
    <property type="match status" value="1"/>
</dbReference>
<keyword evidence="6 11" id="KW-1133">Transmembrane helix</keyword>
<keyword evidence="8 10" id="KW-0807">Transducer</keyword>
<proteinExistence type="inferred from homology"/>
<evidence type="ECO:0000259" key="13">
    <source>
        <dbReference type="PROSITE" id="PS50885"/>
    </source>
</evidence>
<dbReference type="GO" id="GO:0004888">
    <property type="term" value="F:transmembrane signaling receptor activity"/>
    <property type="evidence" value="ECO:0007669"/>
    <property type="project" value="InterPro"/>
</dbReference>
<keyword evidence="16" id="KW-1185">Reference proteome</keyword>
<keyword evidence="4" id="KW-0145">Chemotaxis</keyword>
<feature type="domain" description="Methyl-accepting transducer" evidence="12">
    <location>
        <begin position="365"/>
        <end position="601"/>
    </location>
</feature>
<comment type="caution">
    <text evidence="15">The sequence shown here is derived from an EMBL/GenBank/DDBJ whole genome shotgun (WGS) entry which is preliminary data.</text>
</comment>
<accession>A0A3M3WCT0</accession>
<evidence type="ECO:0008006" key="17">
    <source>
        <dbReference type="Google" id="ProtNLM"/>
    </source>
</evidence>
<evidence type="ECO:0000256" key="9">
    <source>
        <dbReference type="ARBA" id="ARBA00029447"/>
    </source>
</evidence>
<keyword evidence="3" id="KW-0488">Methylation</keyword>
<dbReference type="PANTHER" id="PTHR32089:SF120">
    <property type="entry name" value="METHYL-ACCEPTING CHEMOTAXIS PROTEIN TLPQ"/>
    <property type="match status" value="1"/>
</dbReference>
<dbReference type="SMART" id="SM00304">
    <property type="entry name" value="HAMP"/>
    <property type="match status" value="2"/>
</dbReference>
<evidence type="ECO:0000256" key="11">
    <source>
        <dbReference type="SAM" id="Phobius"/>
    </source>
</evidence>
<dbReference type="InterPro" id="IPR004089">
    <property type="entry name" value="MCPsignal_dom"/>
</dbReference>
<dbReference type="PRINTS" id="PR00260">
    <property type="entry name" value="CHEMTRNSDUCR"/>
</dbReference>
<comment type="similarity">
    <text evidence="9">Belongs to the methyl-accepting chemotaxis (MCP) protein family.</text>
</comment>
<dbReference type="PROSITE" id="PS51753">
    <property type="entry name" value="HBM"/>
    <property type="match status" value="1"/>
</dbReference>
<evidence type="ECO:0000256" key="3">
    <source>
        <dbReference type="ARBA" id="ARBA00022481"/>
    </source>
</evidence>
<evidence type="ECO:0000256" key="2">
    <source>
        <dbReference type="ARBA" id="ARBA00022475"/>
    </source>
</evidence>
<evidence type="ECO:0000256" key="1">
    <source>
        <dbReference type="ARBA" id="ARBA00004651"/>
    </source>
</evidence>
<keyword evidence="7 11" id="KW-0472">Membrane</keyword>
<dbReference type="GO" id="GO:0005886">
    <property type="term" value="C:plasma membrane"/>
    <property type="evidence" value="ECO:0007669"/>
    <property type="project" value="UniProtKB-SubCell"/>
</dbReference>
<dbReference type="Pfam" id="PF16591">
    <property type="entry name" value="HBM"/>
    <property type="match status" value="1"/>
</dbReference>
<dbReference type="InterPro" id="IPR003660">
    <property type="entry name" value="HAMP_dom"/>
</dbReference>
<feature type="domain" description="HAMP" evidence="13">
    <location>
        <begin position="308"/>
        <end position="360"/>
    </location>
</feature>
<dbReference type="PROSITE" id="PS50111">
    <property type="entry name" value="CHEMOTAXIS_TRANSDUC_2"/>
    <property type="match status" value="1"/>
</dbReference>
<evidence type="ECO:0000256" key="4">
    <source>
        <dbReference type="ARBA" id="ARBA00022500"/>
    </source>
</evidence>
<dbReference type="CDD" id="cd11386">
    <property type="entry name" value="MCP_signal"/>
    <property type="match status" value="1"/>
</dbReference>
<feature type="transmembrane region" description="Helical" evidence="11">
    <location>
        <begin position="286"/>
        <end position="311"/>
    </location>
</feature>
<evidence type="ECO:0000256" key="5">
    <source>
        <dbReference type="ARBA" id="ARBA00022692"/>
    </source>
</evidence>